<dbReference type="AlphaFoldDB" id="A0A0F7DCB0"/>
<dbReference type="RefSeq" id="WP_048094211.1">
    <property type="nucleotide sequence ID" value="NZ_CP011267.1"/>
</dbReference>
<protein>
    <submittedName>
        <fullName evidence="1">Uncharacterized protein</fullName>
    </submittedName>
</protein>
<evidence type="ECO:0000313" key="1">
    <source>
        <dbReference type="EMBL" id="AKG92526.1"/>
    </source>
</evidence>
<dbReference type="EMBL" id="CP011267">
    <property type="protein sequence ID" value="AKG92526.1"/>
    <property type="molecule type" value="Genomic_DNA"/>
</dbReference>
<dbReference type="KEGG" id="gah:GAH_00115"/>
<reference evidence="1 2" key="1">
    <citation type="submission" date="2015-04" db="EMBL/GenBank/DDBJ databases">
        <title>The complete genome sequence of the hyperthermophilic, obligate iron-reducing archaeon Geoglobus ahangari strain 234T.</title>
        <authorList>
            <person name="Manzella M.P."/>
            <person name="Holmes D.E."/>
            <person name="Rocheleau J.M."/>
            <person name="Chung A."/>
            <person name="Reguera G."/>
            <person name="Kashefi K."/>
        </authorList>
    </citation>
    <scope>NUCLEOTIDE SEQUENCE [LARGE SCALE GENOMIC DNA]</scope>
    <source>
        <strain evidence="1 2">234</strain>
    </source>
</reference>
<gene>
    <name evidence="1" type="ORF">GAH_00115</name>
</gene>
<organism evidence="1 2">
    <name type="scientific">Geoglobus ahangari</name>
    <dbReference type="NCBI Taxonomy" id="113653"/>
    <lineage>
        <taxon>Archaea</taxon>
        <taxon>Methanobacteriati</taxon>
        <taxon>Methanobacteriota</taxon>
        <taxon>Archaeoglobi</taxon>
        <taxon>Archaeoglobales</taxon>
        <taxon>Archaeoglobaceae</taxon>
        <taxon>Geoglobus</taxon>
    </lineage>
</organism>
<dbReference type="InParanoid" id="A0A0F7DCB0"/>
<accession>A0A0F7DCB0</accession>
<dbReference type="GeneID" id="24802704"/>
<sequence>MDVEDVVSKYIQDVKEVFASKKAVNVYVYDASLDTIRELVGKGYTLGSVQGSGSGIRAFASKTENVGEFEVSCTVYSETITPEKYFELRKALKE</sequence>
<dbReference type="Proteomes" id="UP000034723">
    <property type="component" value="Chromosome"/>
</dbReference>
<dbReference type="STRING" id="113653.GAH_00115"/>
<keyword evidence="2" id="KW-1185">Reference proteome</keyword>
<evidence type="ECO:0000313" key="2">
    <source>
        <dbReference type="Proteomes" id="UP000034723"/>
    </source>
</evidence>
<name>A0A0F7DCB0_9EURY</name>
<dbReference type="HOGENOM" id="CLU_2379272_0_0_2"/>
<proteinExistence type="predicted"/>